<comment type="caution">
    <text evidence="2">The sequence shown here is derived from an EMBL/GenBank/DDBJ whole genome shotgun (WGS) entry which is preliminary data.</text>
</comment>
<organism evidence="2">
    <name type="scientific">Ignisphaera aggregans</name>
    <dbReference type="NCBI Taxonomy" id="334771"/>
    <lineage>
        <taxon>Archaea</taxon>
        <taxon>Thermoproteota</taxon>
        <taxon>Thermoprotei</taxon>
        <taxon>Desulfurococcales</taxon>
        <taxon>Desulfurococcaceae</taxon>
        <taxon>Ignisphaera</taxon>
    </lineage>
</organism>
<keyword evidence="1" id="KW-0472">Membrane</keyword>
<reference evidence="2" key="1">
    <citation type="journal article" date="2020" name="mSystems">
        <title>Genome- and Community-Level Interaction Insights into Carbon Utilization and Element Cycling Functions of Hydrothermarchaeota in Hydrothermal Sediment.</title>
        <authorList>
            <person name="Zhou Z."/>
            <person name="Liu Y."/>
            <person name="Xu W."/>
            <person name="Pan J."/>
            <person name="Luo Z.H."/>
            <person name="Li M."/>
        </authorList>
    </citation>
    <scope>NUCLEOTIDE SEQUENCE [LARGE SCALE GENOMIC DNA]</scope>
    <source>
        <strain evidence="2">SpSt-658</strain>
    </source>
</reference>
<keyword evidence="1" id="KW-1133">Transmembrane helix</keyword>
<proteinExistence type="predicted"/>
<name>A0A7C4D1F3_9CREN</name>
<feature type="transmembrane region" description="Helical" evidence="1">
    <location>
        <begin position="7"/>
        <end position="28"/>
    </location>
</feature>
<protein>
    <submittedName>
        <fullName evidence="2">Uncharacterized protein</fullName>
    </submittedName>
</protein>
<keyword evidence="1" id="KW-0812">Transmembrane</keyword>
<evidence type="ECO:0000256" key="1">
    <source>
        <dbReference type="SAM" id="Phobius"/>
    </source>
</evidence>
<accession>A0A7C4D1F3</accession>
<dbReference type="AlphaFoldDB" id="A0A7C4D1F3"/>
<dbReference type="EMBL" id="DTCA01000116">
    <property type="protein sequence ID" value="HGM07528.1"/>
    <property type="molecule type" value="Genomic_DNA"/>
</dbReference>
<evidence type="ECO:0000313" key="2">
    <source>
        <dbReference type="EMBL" id="HGM07528.1"/>
    </source>
</evidence>
<gene>
    <name evidence="2" type="ORF">ENU31_03865</name>
</gene>
<sequence>MRTIKKIVIVSPIPASVSSSIQLILFYGTSSDNMIEYLSKEEIFLLIKYMLYKHIGEVLSIRFTLSFNESSIILNVKQIRSLTSVFRTEGFIEINTFNKVIFSEIIIQEQREEYIAINTIINEGYIVQLNEKEYEVRYYI</sequence>